<gene>
    <name evidence="1" type="ORF">GCM10007147_29830</name>
</gene>
<reference evidence="1 2" key="1">
    <citation type="journal article" date="2014" name="Int. J. Syst. Evol. Microbiol.">
        <title>Complete genome sequence of Corynebacterium casei LMG S-19264T (=DSM 44701T), isolated from a smear-ripened cheese.</title>
        <authorList>
            <consortium name="US DOE Joint Genome Institute (JGI-PGF)"/>
            <person name="Walter F."/>
            <person name="Albersmeier A."/>
            <person name="Kalinowski J."/>
            <person name="Ruckert C."/>
        </authorList>
    </citation>
    <scope>NUCLEOTIDE SEQUENCE [LARGE SCALE GENOMIC DNA]</scope>
    <source>
        <strain evidence="1 2">KCTC 19473</strain>
    </source>
</reference>
<evidence type="ECO:0000313" key="1">
    <source>
        <dbReference type="EMBL" id="GHD29219.1"/>
    </source>
</evidence>
<name>A0A918XEN0_9ACTN</name>
<evidence type="ECO:0000313" key="2">
    <source>
        <dbReference type="Proteomes" id="UP000654947"/>
    </source>
</evidence>
<accession>A0A918XEN0</accession>
<organism evidence="1 2">
    <name type="scientific">Nocardiopsis kunsanensis</name>
    <dbReference type="NCBI Taxonomy" id="141693"/>
    <lineage>
        <taxon>Bacteria</taxon>
        <taxon>Bacillati</taxon>
        <taxon>Actinomycetota</taxon>
        <taxon>Actinomycetes</taxon>
        <taxon>Streptosporangiales</taxon>
        <taxon>Nocardiopsidaceae</taxon>
        <taxon>Nocardiopsis</taxon>
    </lineage>
</organism>
<dbReference type="EMBL" id="BMXL01000015">
    <property type="protein sequence ID" value="GHD29219.1"/>
    <property type="molecule type" value="Genomic_DNA"/>
</dbReference>
<sequence>MGCILAQVRAGRWVGVAGVLEGPGPAGGAGGVRAREMGARGWSGGALQEQVGLDPSAARVLGGVQFQAGGLGESGGAGGP</sequence>
<dbReference type="AlphaFoldDB" id="A0A918XEN0"/>
<comment type="caution">
    <text evidence="1">The sequence shown here is derived from an EMBL/GenBank/DDBJ whole genome shotgun (WGS) entry which is preliminary data.</text>
</comment>
<dbReference type="Proteomes" id="UP000654947">
    <property type="component" value="Unassembled WGS sequence"/>
</dbReference>
<keyword evidence="2" id="KW-1185">Reference proteome</keyword>
<proteinExistence type="predicted"/>
<protein>
    <submittedName>
        <fullName evidence="1">Uncharacterized protein</fullName>
    </submittedName>
</protein>